<feature type="region of interest" description="Disordered" evidence="1">
    <location>
        <begin position="356"/>
        <end position="389"/>
    </location>
</feature>
<evidence type="ECO:0000256" key="1">
    <source>
        <dbReference type="SAM" id="MobiDB-lite"/>
    </source>
</evidence>
<dbReference type="RefSeq" id="WP_131335156.1">
    <property type="nucleotide sequence ID" value="NZ_SJJZ01000001.1"/>
</dbReference>
<name>A0A4R0HKK3_9ACTN</name>
<dbReference type="AlphaFoldDB" id="A0A4R0HKK3"/>
<gene>
    <name evidence="2" type="ORF">E0H45_05405</name>
</gene>
<keyword evidence="3" id="KW-1185">Reference proteome</keyword>
<accession>A0A4R0HKK3</accession>
<organism evidence="2 3">
    <name type="scientific">Kribbella soli</name>
    <dbReference type="NCBI Taxonomy" id="1124743"/>
    <lineage>
        <taxon>Bacteria</taxon>
        <taxon>Bacillati</taxon>
        <taxon>Actinomycetota</taxon>
        <taxon>Actinomycetes</taxon>
        <taxon>Propionibacteriales</taxon>
        <taxon>Kribbellaceae</taxon>
        <taxon>Kribbella</taxon>
    </lineage>
</organism>
<protein>
    <submittedName>
        <fullName evidence="2">Uncharacterized protein</fullName>
    </submittedName>
</protein>
<evidence type="ECO:0000313" key="2">
    <source>
        <dbReference type="EMBL" id="TCC10748.1"/>
    </source>
</evidence>
<dbReference type="Proteomes" id="UP000292346">
    <property type="component" value="Unassembled WGS sequence"/>
</dbReference>
<evidence type="ECO:0000313" key="3">
    <source>
        <dbReference type="Proteomes" id="UP000292346"/>
    </source>
</evidence>
<comment type="caution">
    <text evidence="2">The sequence shown here is derived from an EMBL/GenBank/DDBJ whole genome shotgun (WGS) entry which is preliminary data.</text>
</comment>
<proteinExistence type="predicted"/>
<sequence>MNEVLERGPEIPAGTWEHDWVSSVVAKAAEYAGRPSRWNGKLYEQPGPVAGICLPDGSMTISREHVLDPARPAYTSDRTLTHDERFAAASATTMAVFNARLSMSEVGDDSVPGATPIQSLEDVALENARCDQFSREYSGRIAESMTEQSLPLGAQAPAFPAYSAATDRLMYSLGGDLGMNRDQLGDLIDSTARTQRFNAIADRALDRQVGGLIPESHRAQLREDLTGPLRRGLGGLTMTEMSELTNPGSKQRWGWDSGQVTATEFGSNLDDITDHYESWNAEHPDIEPPELPDSLRDTFRDREEATRQDWASKGWPAQRPVAGREKEYYERLPEQLYPNAREQEIAKLQQFLWSHTAPSQRNDSAVDAGGRPDNVRQIGSARKPDRGIE</sequence>
<reference evidence="2 3" key="1">
    <citation type="submission" date="2019-02" db="EMBL/GenBank/DDBJ databases">
        <title>Kribbella capetownensis sp. nov. and Kribbella speibonae sp. nov., isolated from soil.</title>
        <authorList>
            <person name="Curtis S.M."/>
            <person name="Norton I."/>
            <person name="Everest G.J."/>
            <person name="Meyers P.R."/>
        </authorList>
    </citation>
    <scope>NUCLEOTIDE SEQUENCE [LARGE SCALE GENOMIC DNA]</scope>
    <source>
        <strain evidence="2 3">KCTC 29219</strain>
    </source>
</reference>
<dbReference type="OrthoDB" id="3803753at2"/>
<dbReference type="EMBL" id="SJJZ01000001">
    <property type="protein sequence ID" value="TCC10748.1"/>
    <property type="molecule type" value="Genomic_DNA"/>
</dbReference>